<dbReference type="InterPro" id="IPR013005">
    <property type="entry name" value="Ribosomal_uL4-like"/>
</dbReference>
<dbReference type="GO" id="GO:0019843">
    <property type="term" value="F:rRNA binding"/>
    <property type="evidence" value="ECO:0007669"/>
    <property type="project" value="UniProtKB-UniRule"/>
</dbReference>
<dbReference type="EMBL" id="MGJL01000007">
    <property type="protein sequence ID" value="OGN08336.1"/>
    <property type="molecule type" value="Genomic_DNA"/>
</dbReference>
<dbReference type="Proteomes" id="UP000178023">
    <property type="component" value="Unassembled WGS sequence"/>
</dbReference>
<evidence type="ECO:0000313" key="7">
    <source>
        <dbReference type="EMBL" id="OGN08336.1"/>
    </source>
</evidence>
<evidence type="ECO:0000256" key="1">
    <source>
        <dbReference type="ARBA" id="ARBA00010528"/>
    </source>
</evidence>
<dbReference type="InterPro" id="IPR023574">
    <property type="entry name" value="Ribosomal_uL4_dom_sf"/>
</dbReference>
<evidence type="ECO:0000256" key="2">
    <source>
        <dbReference type="ARBA" id="ARBA00022980"/>
    </source>
</evidence>
<organism evidence="7 8">
    <name type="scientific">Candidatus Yanofskybacteria bacterium RIFCSPHIGHO2_01_FULL_45_42</name>
    <dbReference type="NCBI Taxonomy" id="1802671"/>
    <lineage>
        <taxon>Bacteria</taxon>
        <taxon>Candidatus Yanofskyibacteriota</taxon>
    </lineage>
</organism>
<evidence type="ECO:0000313" key="8">
    <source>
        <dbReference type="Proteomes" id="UP000178023"/>
    </source>
</evidence>
<dbReference type="SUPFAM" id="SSF52166">
    <property type="entry name" value="Ribosomal protein L4"/>
    <property type="match status" value="1"/>
</dbReference>
<name>A0A1F8F7W6_9BACT</name>
<dbReference type="GO" id="GO:0005840">
    <property type="term" value="C:ribosome"/>
    <property type="evidence" value="ECO:0007669"/>
    <property type="project" value="UniProtKB-KW"/>
</dbReference>
<dbReference type="InterPro" id="IPR002136">
    <property type="entry name" value="Ribosomal_uL4"/>
</dbReference>
<dbReference type="GO" id="GO:1990904">
    <property type="term" value="C:ribonucleoprotein complex"/>
    <property type="evidence" value="ECO:0007669"/>
    <property type="project" value="UniProtKB-KW"/>
</dbReference>
<feature type="compositionally biased region" description="Basic residues" evidence="6">
    <location>
        <begin position="60"/>
        <end position="77"/>
    </location>
</feature>
<accession>A0A1F8F7W6</accession>
<protein>
    <recommendedName>
        <fullName evidence="4 5">Large ribosomal subunit protein uL4</fullName>
    </recommendedName>
</protein>
<gene>
    <name evidence="5" type="primary">rplD</name>
    <name evidence="7" type="ORF">A2750_00795</name>
</gene>
<comment type="subunit">
    <text evidence="5">Part of the 50S ribosomal subunit.</text>
</comment>
<keyword evidence="5" id="KW-0694">RNA-binding</keyword>
<reference evidence="7 8" key="1">
    <citation type="journal article" date="2016" name="Nat. Commun.">
        <title>Thousands of microbial genomes shed light on interconnected biogeochemical processes in an aquifer system.</title>
        <authorList>
            <person name="Anantharaman K."/>
            <person name="Brown C.T."/>
            <person name="Hug L.A."/>
            <person name="Sharon I."/>
            <person name="Castelle C.J."/>
            <person name="Probst A.J."/>
            <person name="Thomas B.C."/>
            <person name="Singh A."/>
            <person name="Wilkins M.J."/>
            <person name="Karaoz U."/>
            <person name="Brodie E.L."/>
            <person name="Williams K.H."/>
            <person name="Hubbard S.S."/>
            <person name="Banfield J.F."/>
        </authorList>
    </citation>
    <scope>NUCLEOTIDE SEQUENCE [LARGE SCALE GENOMIC DNA]</scope>
</reference>
<dbReference type="AlphaFoldDB" id="A0A1F8F7W6"/>
<dbReference type="NCBIfam" id="TIGR03953">
    <property type="entry name" value="rplD_bact"/>
    <property type="match status" value="1"/>
</dbReference>
<evidence type="ECO:0000256" key="6">
    <source>
        <dbReference type="SAM" id="MobiDB-lite"/>
    </source>
</evidence>
<dbReference type="Pfam" id="PF00573">
    <property type="entry name" value="Ribosomal_L4"/>
    <property type="match status" value="1"/>
</dbReference>
<evidence type="ECO:0000256" key="3">
    <source>
        <dbReference type="ARBA" id="ARBA00023274"/>
    </source>
</evidence>
<dbReference type="PANTHER" id="PTHR10746">
    <property type="entry name" value="50S RIBOSOMAL PROTEIN L4"/>
    <property type="match status" value="1"/>
</dbReference>
<keyword evidence="5" id="KW-0699">rRNA-binding</keyword>
<dbReference type="GO" id="GO:0006412">
    <property type="term" value="P:translation"/>
    <property type="evidence" value="ECO:0007669"/>
    <property type="project" value="UniProtKB-UniRule"/>
</dbReference>
<dbReference type="PANTHER" id="PTHR10746:SF6">
    <property type="entry name" value="LARGE RIBOSOMAL SUBUNIT PROTEIN UL4M"/>
    <property type="match status" value="1"/>
</dbReference>
<evidence type="ECO:0000256" key="4">
    <source>
        <dbReference type="ARBA" id="ARBA00035244"/>
    </source>
</evidence>
<comment type="function">
    <text evidence="5">One of the primary rRNA binding proteins, this protein initially binds near the 5'-end of the 23S rRNA. It is important during the early stages of 50S assembly. It makes multiple contacts with different domains of the 23S rRNA in the assembled 50S subunit and ribosome.</text>
</comment>
<dbReference type="GO" id="GO:0003735">
    <property type="term" value="F:structural constituent of ribosome"/>
    <property type="evidence" value="ECO:0007669"/>
    <property type="project" value="InterPro"/>
</dbReference>
<sequence length="216" mass="24217">MVQTSLYNQNWEKVGEVTLAEDVFGAKTNQDLVYQVVTSQMSNRRQNIAHTKTRSETRGGGKKPWRQKGTGRARHGSIRSPIWRGGGVTFGPSRDKIFKKKINEKMARKATAVVLSEKLRSDSLLVVDNITLKDNKTKEMAEIVKNMTKAVKKIKPNDSILLITTTPDEGIRRSSMNLPRVNIAEARNINALDLLSFKYAVILKDAVAVIAQNLKR</sequence>
<feature type="region of interest" description="Disordered" evidence="6">
    <location>
        <begin position="43"/>
        <end position="85"/>
    </location>
</feature>
<comment type="caution">
    <text evidence="7">The sequence shown here is derived from an EMBL/GenBank/DDBJ whole genome shotgun (WGS) entry which is preliminary data.</text>
</comment>
<evidence type="ECO:0000256" key="5">
    <source>
        <dbReference type="HAMAP-Rule" id="MF_01328"/>
    </source>
</evidence>
<comment type="function">
    <text evidence="5">Forms part of the polypeptide exit tunnel.</text>
</comment>
<dbReference type="HAMAP" id="MF_01328_B">
    <property type="entry name" value="Ribosomal_uL4_B"/>
    <property type="match status" value="1"/>
</dbReference>
<proteinExistence type="inferred from homology"/>
<keyword evidence="3 5" id="KW-0687">Ribonucleoprotein</keyword>
<dbReference type="Gene3D" id="3.40.1370.10">
    <property type="match status" value="1"/>
</dbReference>
<keyword evidence="2 5" id="KW-0689">Ribosomal protein</keyword>
<comment type="similarity">
    <text evidence="1 5">Belongs to the universal ribosomal protein uL4 family.</text>
</comment>